<protein>
    <submittedName>
        <fullName evidence="1">Uncharacterized protein</fullName>
    </submittedName>
</protein>
<dbReference type="Proteomes" id="UP000013063">
    <property type="component" value="Unassembled WGS sequence"/>
</dbReference>
<keyword evidence="2" id="KW-1185">Reference proteome</keyword>
<dbReference type="eggNOG" id="ENOG5033J5M">
    <property type="taxonomic scope" value="Bacteria"/>
</dbReference>
<proteinExistence type="predicted"/>
<reference evidence="1 2" key="1">
    <citation type="journal article" date="2013" name="Genome Announc.">
        <title>Draft Genome Sequence for Caulobacter sp. Strain OR37, a Bacterium Tolerant to Heavy Metals.</title>
        <authorList>
            <person name="Utturkar S.M."/>
            <person name="Bollmann A."/>
            <person name="Brzoska R.M."/>
            <person name="Klingeman D.M."/>
            <person name="Epstein S.E."/>
            <person name="Palumbo A.V."/>
            <person name="Brown S.D."/>
        </authorList>
    </citation>
    <scope>NUCLEOTIDE SEQUENCE [LARGE SCALE GENOMIC DNA]</scope>
    <source>
        <strain evidence="1 2">OR37</strain>
    </source>
</reference>
<name>R0CWV7_CAUVI</name>
<organism evidence="1 2">
    <name type="scientific">Caulobacter vibrioides OR37</name>
    <dbReference type="NCBI Taxonomy" id="1292034"/>
    <lineage>
        <taxon>Bacteria</taxon>
        <taxon>Pseudomonadati</taxon>
        <taxon>Pseudomonadota</taxon>
        <taxon>Alphaproteobacteria</taxon>
        <taxon>Caulobacterales</taxon>
        <taxon>Caulobacteraceae</taxon>
        <taxon>Caulobacter</taxon>
    </lineage>
</organism>
<accession>R0CWV7</accession>
<dbReference type="EMBL" id="APMP01000025">
    <property type="protein sequence ID" value="ENZ80805.1"/>
    <property type="molecule type" value="Genomic_DNA"/>
</dbReference>
<evidence type="ECO:0000313" key="1">
    <source>
        <dbReference type="EMBL" id="ENZ80805.1"/>
    </source>
</evidence>
<gene>
    <name evidence="1" type="ORF">OR37_03240</name>
</gene>
<dbReference type="PATRIC" id="fig|1292034.3.peg.3212"/>
<evidence type="ECO:0000313" key="2">
    <source>
        <dbReference type="Proteomes" id="UP000013063"/>
    </source>
</evidence>
<comment type="caution">
    <text evidence="1">The sequence shown here is derived from an EMBL/GenBank/DDBJ whole genome shotgun (WGS) entry which is preliminary data.</text>
</comment>
<dbReference type="STRING" id="1292034.OR37_03240"/>
<dbReference type="AlphaFoldDB" id="R0CWV7"/>
<sequence>MSGSTSDPDLEAMARDELARAMTLSWRDLKGIVPWGDTFEGVSPAGRYVEVERSYIWASEPGGDILCEVTVYGGPSRYDHGARVSKVISRHA</sequence>